<dbReference type="GO" id="GO:0032259">
    <property type="term" value="P:methylation"/>
    <property type="evidence" value="ECO:0007669"/>
    <property type="project" value="UniProtKB-KW"/>
</dbReference>
<evidence type="ECO:0000313" key="7">
    <source>
        <dbReference type="Proteomes" id="UP000236327"/>
    </source>
</evidence>
<reference evidence="6 7" key="1">
    <citation type="submission" date="2016-05" db="EMBL/GenBank/DDBJ databases">
        <title>Complete genome sequence of Novosphingobium guangzhouense SA925(T).</title>
        <authorList>
            <person name="Sha S."/>
        </authorList>
    </citation>
    <scope>NUCLEOTIDE SEQUENCE [LARGE SCALE GENOMIC DNA]</scope>
    <source>
        <strain evidence="6 7">SA925</strain>
    </source>
</reference>
<comment type="catalytic activity">
    <reaction evidence="3">
        <text>a 2'-deoxyadenosine in DNA + S-adenosyl-L-methionine = an N(6)-methyl-2'-deoxyadenosine in DNA + S-adenosyl-L-homocysteine + H(+)</text>
        <dbReference type="Rhea" id="RHEA:15197"/>
        <dbReference type="Rhea" id="RHEA-COMP:12418"/>
        <dbReference type="Rhea" id="RHEA-COMP:12419"/>
        <dbReference type="ChEBI" id="CHEBI:15378"/>
        <dbReference type="ChEBI" id="CHEBI:57856"/>
        <dbReference type="ChEBI" id="CHEBI:59789"/>
        <dbReference type="ChEBI" id="CHEBI:90615"/>
        <dbReference type="ChEBI" id="CHEBI:90616"/>
        <dbReference type="EC" id="2.1.1.72"/>
    </reaction>
</comment>
<evidence type="ECO:0000313" key="6">
    <source>
        <dbReference type="EMBL" id="PNU06605.1"/>
    </source>
</evidence>
<evidence type="ECO:0000259" key="5">
    <source>
        <dbReference type="Pfam" id="PF01555"/>
    </source>
</evidence>
<proteinExistence type="inferred from homology"/>
<dbReference type="EC" id="2.1.1.-" evidence="4"/>
<dbReference type="Pfam" id="PF01555">
    <property type="entry name" value="N6_N4_Mtase"/>
    <property type="match status" value="1"/>
</dbReference>
<dbReference type="GO" id="GO:0009007">
    <property type="term" value="F:site-specific DNA-methyltransferase (adenine-specific) activity"/>
    <property type="evidence" value="ECO:0007669"/>
    <property type="project" value="UniProtKB-EC"/>
</dbReference>
<comment type="similarity">
    <text evidence="4">Belongs to the N(4)/N(6)-methyltransferase family.</text>
</comment>
<keyword evidence="2" id="KW-0808">Transferase</keyword>
<dbReference type="Gene3D" id="3.40.50.150">
    <property type="entry name" value="Vaccinia Virus protein VP39"/>
    <property type="match status" value="1"/>
</dbReference>
<protein>
    <recommendedName>
        <fullName evidence="4">Methyltransferase</fullName>
        <ecNumber evidence="4">2.1.1.-</ecNumber>
    </recommendedName>
</protein>
<evidence type="ECO:0000256" key="1">
    <source>
        <dbReference type="ARBA" id="ARBA00022603"/>
    </source>
</evidence>
<sequence length="225" mass="25695">MVRIGPHTLYHGDAYRLRDRLGFFDAEFMDPPYRFDNRGGGAFRKSRTGADMIVAEKLDQGFDISIINPLRAGSIVIFCHNDQLPELLEYIDRRYQRFCLLGWIKRNPSPMCNKHYLADVEPYVHAWNHGHHPVGKHHDMHRWVTSGTMPAKTFKHATVKPLAVMDKIVRNMAGRTIIDPFMGTGSTGVSAIRHGKIFTGIEKSAKHFATAVERIRSAWEQNETP</sequence>
<dbReference type="InterPro" id="IPR002941">
    <property type="entry name" value="DNA_methylase_N4/N6"/>
</dbReference>
<comment type="caution">
    <text evidence="6">The sequence shown here is derived from an EMBL/GenBank/DDBJ whole genome shotgun (WGS) entry which is preliminary data.</text>
</comment>
<dbReference type="SUPFAM" id="SSF53335">
    <property type="entry name" value="S-adenosyl-L-methionine-dependent methyltransferases"/>
    <property type="match status" value="1"/>
</dbReference>
<dbReference type="InterPro" id="IPR029063">
    <property type="entry name" value="SAM-dependent_MTases_sf"/>
</dbReference>
<keyword evidence="7" id="KW-1185">Reference proteome</keyword>
<feature type="domain" description="DNA methylase N-4/N-6" evidence="5">
    <location>
        <begin position="141"/>
        <end position="212"/>
    </location>
</feature>
<name>A0A2K2G6D7_9SPHN</name>
<dbReference type="Proteomes" id="UP000236327">
    <property type="component" value="Unassembled WGS sequence"/>
</dbReference>
<keyword evidence="1" id="KW-0489">Methyltransferase</keyword>
<gene>
    <name evidence="6" type="ORF">A8V01_02550</name>
</gene>
<dbReference type="AlphaFoldDB" id="A0A2K2G6D7"/>
<dbReference type="EMBL" id="LYMM01000002">
    <property type="protein sequence ID" value="PNU06605.1"/>
    <property type="molecule type" value="Genomic_DNA"/>
</dbReference>
<dbReference type="GO" id="GO:0008170">
    <property type="term" value="F:N-methyltransferase activity"/>
    <property type="evidence" value="ECO:0007669"/>
    <property type="project" value="InterPro"/>
</dbReference>
<evidence type="ECO:0000256" key="3">
    <source>
        <dbReference type="ARBA" id="ARBA00047942"/>
    </source>
</evidence>
<dbReference type="GO" id="GO:0003677">
    <property type="term" value="F:DNA binding"/>
    <property type="evidence" value="ECO:0007669"/>
    <property type="project" value="InterPro"/>
</dbReference>
<dbReference type="InterPro" id="IPR001091">
    <property type="entry name" value="RM_Methyltransferase"/>
</dbReference>
<organism evidence="6 7">
    <name type="scientific">Novosphingobium guangzhouense</name>
    <dbReference type="NCBI Taxonomy" id="1850347"/>
    <lineage>
        <taxon>Bacteria</taxon>
        <taxon>Pseudomonadati</taxon>
        <taxon>Pseudomonadota</taxon>
        <taxon>Alphaproteobacteria</taxon>
        <taxon>Sphingomonadales</taxon>
        <taxon>Sphingomonadaceae</taxon>
        <taxon>Novosphingobium</taxon>
    </lineage>
</organism>
<evidence type="ECO:0000256" key="4">
    <source>
        <dbReference type="RuleBase" id="RU362026"/>
    </source>
</evidence>
<accession>A0A2K2G6D7</accession>
<evidence type="ECO:0000256" key="2">
    <source>
        <dbReference type="ARBA" id="ARBA00022679"/>
    </source>
</evidence>
<dbReference type="PRINTS" id="PR00508">
    <property type="entry name" value="S21N4MTFRASE"/>
</dbReference>